<dbReference type="AlphaFoldDB" id="A0A1B6GG27"/>
<dbReference type="PANTHER" id="PTHR11956:SF11">
    <property type="entry name" value="ARGININE--TRNA LIGASE, MITOCHONDRIAL-RELATED"/>
    <property type="match status" value="1"/>
</dbReference>
<dbReference type="PROSITE" id="PS00178">
    <property type="entry name" value="AA_TRNA_LIGASE_I"/>
    <property type="match status" value="1"/>
</dbReference>
<dbReference type="SMART" id="SM00836">
    <property type="entry name" value="DALR_1"/>
    <property type="match status" value="1"/>
</dbReference>
<dbReference type="GO" id="GO:0005739">
    <property type="term" value="C:mitochondrion"/>
    <property type="evidence" value="ECO:0007669"/>
    <property type="project" value="TreeGrafter"/>
</dbReference>
<dbReference type="CDD" id="cd00671">
    <property type="entry name" value="ArgRS_core"/>
    <property type="match status" value="1"/>
</dbReference>
<evidence type="ECO:0000256" key="12">
    <source>
        <dbReference type="RuleBase" id="RU363038"/>
    </source>
</evidence>
<evidence type="ECO:0000313" key="14">
    <source>
        <dbReference type="EMBL" id="JAS61398.1"/>
    </source>
</evidence>
<dbReference type="FunFam" id="1.10.730.10:FF:000006">
    <property type="entry name" value="Arginyl-tRNA synthetase 2, mitochondrial"/>
    <property type="match status" value="1"/>
</dbReference>
<dbReference type="GO" id="GO:0004814">
    <property type="term" value="F:arginine-tRNA ligase activity"/>
    <property type="evidence" value="ECO:0007669"/>
    <property type="project" value="UniProtKB-EC"/>
</dbReference>
<dbReference type="SUPFAM" id="SSF52374">
    <property type="entry name" value="Nucleotidylyl transferase"/>
    <property type="match status" value="1"/>
</dbReference>
<evidence type="ECO:0000256" key="7">
    <source>
        <dbReference type="ARBA" id="ARBA00023146"/>
    </source>
</evidence>
<dbReference type="InterPro" id="IPR001412">
    <property type="entry name" value="aa-tRNA-synth_I_CS"/>
</dbReference>
<accession>A0A1B6GG27</accession>
<keyword evidence="3 12" id="KW-0436">Ligase</keyword>
<dbReference type="GO" id="GO:0032543">
    <property type="term" value="P:mitochondrial translation"/>
    <property type="evidence" value="ECO:0007669"/>
    <property type="project" value="TreeGrafter"/>
</dbReference>
<comment type="similarity">
    <text evidence="1 12">Belongs to the class-I aminoacyl-tRNA synthetase family.</text>
</comment>
<dbReference type="Pfam" id="PF05746">
    <property type="entry name" value="DALR_1"/>
    <property type="match status" value="1"/>
</dbReference>
<dbReference type="SUPFAM" id="SSF47323">
    <property type="entry name" value="Anticodon-binding domain of a subclass of class I aminoacyl-tRNA synthetases"/>
    <property type="match status" value="1"/>
</dbReference>
<keyword evidence="7 12" id="KW-0030">Aminoacyl-tRNA synthetase</keyword>
<evidence type="ECO:0000256" key="11">
    <source>
        <dbReference type="ARBA" id="ARBA00049595"/>
    </source>
</evidence>
<evidence type="ECO:0000256" key="6">
    <source>
        <dbReference type="ARBA" id="ARBA00022917"/>
    </source>
</evidence>
<comment type="catalytic activity">
    <reaction evidence="10">
        <text>tRNA(Arg) + L-arginine + ATP = L-arginyl-tRNA(Arg) + AMP + diphosphate</text>
        <dbReference type="Rhea" id="RHEA:20301"/>
        <dbReference type="Rhea" id="RHEA-COMP:9658"/>
        <dbReference type="Rhea" id="RHEA-COMP:9673"/>
        <dbReference type="ChEBI" id="CHEBI:30616"/>
        <dbReference type="ChEBI" id="CHEBI:32682"/>
        <dbReference type="ChEBI" id="CHEBI:33019"/>
        <dbReference type="ChEBI" id="CHEBI:78442"/>
        <dbReference type="ChEBI" id="CHEBI:78513"/>
        <dbReference type="ChEBI" id="CHEBI:456215"/>
        <dbReference type="EC" id="6.1.1.19"/>
    </reaction>
</comment>
<evidence type="ECO:0000256" key="8">
    <source>
        <dbReference type="ARBA" id="ARBA00033033"/>
    </source>
</evidence>
<dbReference type="InterPro" id="IPR001278">
    <property type="entry name" value="Arg-tRNA-ligase"/>
</dbReference>
<comment type="function">
    <text evidence="11">Catalyzes the attachment of arginine to tRNA(Arg) in a two-step reaction: arginine is first activated by ATP to form Arg-AMP and then transferred to the acceptor end of tRNA(Arg).</text>
</comment>
<dbReference type="Pfam" id="PF00750">
    <property type="entry name" value="tRNA-synt_1d"/>
    <property type="match status" value="1"/>
</dbReference>
<keyword evidence="6 12" id="KW-0648">Protein biosynthesis</keyword>
<dbReference type="Gene3D" id="3.40.50.620">
    <property type="entry name" value="HUPs"/>
    <property type="match status" value="1"/>
</dbReference>
<evidence type="ECO:0000256" key="4">
    <source>
        <dbReference type="ARBA" id="ARBA00022741"/>
    </source>
</evidence>
<protein>
    <recommendedName>
        <fullName evidence="9">Probable arginine--tRNA ligase, mitochondrial</fullName>
        <ecNumber evidence="2">6.1.1.19</ecNumber>
    </recommendedName>
    <alternativeName>
        <fullName evidence="8">Arginyl-tRNA synthetase</fullName>
    </alternativeName>
</protein>
<evidence type="ECO:0000256" key="2">
    <source>
        <dbReference type="ARBA" id="ARBA00012837"/>
    </source>
</evidence>
<feature type="domain" description="DALR anticodon binding" evidence="13">
    <location>
        <begin position="456"/>
        <end position="571"/>
    </location>
</feature>
<name>A0A1B6GG27_9HEMI</name>
<evidence type="ECO:0000256" key="3">
    <source>
        <dbReference type="ARBA" id="ARBA00022598"/>
    </source>
</evidence>
<dbReference type="InterPro" id="IPR035684">
    <property type="entry name" value="ArgRS_core"/>
</dbReference>
<dbReference type="InterPro" id="IPR008909">
    <property type="entry name" value="DALR_anticod-bd"/>
</dbReference>
<organism evidence="14">
    <name type="scientific">Cuerna arida</name>
    <dbReference type="NCBI Taxonomy" id="1464854"/>
    <lineage>
        <taxon>Eukaryota</taxon>
        <taxon>Metazoa</taxon>
        <taxon>Ecdysozoa</taxon>
        <taxon>Arthropoda</taxon>
        <taxon>Hexapoda</taxon>
        <taxon>Insecta</taxon>
        <taxon>Pterygota</taxon>
        <taxon>Neoptera</taxon>
        <taxon>Paraneoptera</taxon>
        <taxon>Hemiptera</taxon>
        <taxon>Auchenorrhyncha</taxon>
        <taxon>Membracoidea</taxon>
        <taxon>Cicadellidae</taxon>
        <taxon>Cicadellinae</taxon>
        <taxon>Proconiini</taxon>
        <taxon>Cuerna</taxon>
    </lineage>
</organism>
<reference evidence="14" key="1">
    <citation type="submission" date="2015-11" db="EMBL/GenBank/DDBJ databases">
        <title>De novo transcriptome assembly of four potential Pierce s Disease insect vectors from Arizona vineyards.</title>
        <authorList>
            <person name="Tassone E.E."/>
        </authorList>
    </citation>
    <scope>NUCLEOTIDE SEQUENCE</scope>
</reference>
<dbReference type="InterPro" id="IPR014729">
    <property type="entry name" value="Rossmann-like_a/b/a_fold"/>
</dbReference>
<sequence length="571" mass="65508">MAKSLKCKLHLNLKISGVLSSKFSKDIPPATISKFLLYGVNQQNGNAHLIFPFKSFKRLFPESSKEDFHSLVKLPCDDVLSSVETSLGSENDPNIVFNLDQKQFIQDVLLDKCSPSEEVRSQNIVIDYSSPNVAKPFHMGHLRSTIIGNFLANLYEHLGHKVTRLTYLGDWGTQFGVLQLGIQMLNLSNAELKRDPIQQLYNAYVVGNRLMEEEESAAEEARNVFSHLESKDSSPIMERWKMIREVTVKELERTYARLGVRFDEYHWESTYNAKAFAPILQMMESNRLLEEDDGKKVMVLEEGRKVPLLKSDGSTLYLTRDVTAALDRWVRFRFDRMFYVVDNSQHQHFTALQGVLRALDYDWAHTIEHVKFGRIQGMSTRRGKVVFLQDILDEAKYKMIEKQQQSSTTKNFSDEVSDILGVSALIVNDLKQRRMRDYSFDWNTALQMDGDSGVKLQYTHCRLHSLEQGCGVTLPDSCDPSLLTEPEALAVVLEIARMEEAVQRAHNKMEAYEIVNYLFRLCNKTSQALKTLNVKNQSVPVAEQRLLLFHRVRTTLHSGMRLLGLRPLTEM</sequence>
<evidence type="ECO:0000256" key="10">
    <source>
        <dbReference type="ARBA" id="ARBA00049339"/>
    </source>
</evidence>
<dbReference type="EMBL" id="GECZ01008371">
    <property type="protein sequence ID" value="JAS61398.1"/>
    <property type="molecule type" value="Transcribed_RNA"/>
</dbReference>
<dbReference type="InterPro" id="IPR009080">
    <property type="entry name" value="tRNAsynth_Ia_anticodon-bd"/>
</dbReference>
<dbReference type="NCBIfam" id="TIGR00456">
    <property type="entry name" value="argS"/>
    <property type="match status" value="1"/>
</dbReference>
<dbReference type="PRINTS" id="PR01038">
    <property type="entry name" value="TRNASYNTHARG"/>
</dbReference>
<proteinExistence type="inferred from homology"/>
<evidence type="ECO:0000256" key="5">
    <source>
        <dbReference type="ARBA" id="ARBA00022840"/>
    </source>
</evidence>
<evidence type="ECO:0000259" key="13">
    <source>
        <dbReference type="SMART" id="SM00836"/>
    </source>
</evidence>
<dbReference type="EC" id="6.1.1.19" evidence="2"/>
<evidence type="ECO:0000256" key="1">
    <source>
        <dbReference type="ARBA" id="ARBA00005594"/>
    </source>
</evidence>
<keyword evidence="5 12" id="KW-0067">ATP-binding</keyword>
<keyword evidence="4 12" id="KW-0547">Nucleotide-binding</keyword>
<dbReference type="Gene3D" id="1.10.730.10">
    <property type="entry name" value="Isoleucyl-tRNA Synthetase, Domain 1"/>
    <property type="match status" value="1"/>
</dbReference>
<gene>
    <name evidence="14" type="ORF">g.15439</name>
</gene>
<dbReference type="FunFam" id="3.40.50.620:FF:000058">
    <property type="entry name" value="Mitochondrial arginyl-tRNA synthetase"/>
    <property type="match status" value="1"/>
</dbReference>
<evidence type="ECO:0000256" key="9">
    <source>
        <dbReference type="ARBA" id="ARBA00039495"/>
    </source>
</evidence>
<dbReference type="PANTHER" id="PTHR11956">
    <property type="entry name" value="ARGINYL-TRNA SYNTHETASE"/>
    <property type="match status" value="1"/>
</dbReference>
<dbReference type="GO" id="GO:0006420">
    <property type="term" value="P:arginyl-tRNA aminoacylation"/>
    <property type="evidence" value="ECO:0007669"/>
    <property type="project" value="InterPro"/>
</dbReference>
<dbReference type="GO" id="GO:0005524">
    <property type="term" value="F:ATP binding"/>
    <property type="evidence" value="ECO:0007669"/>
    <property type="project" value="UniProtKB-KW"/>
</dbReference>